<sequence>MLLLAVLLGSGLSTAAGASAADFRRTNYQVLAITPDKLPYHANGAGPLDGTWTYDRHGVSVRVIGGRAFDHPVLQAQFMLTRLSSYRHNGDPRYLARVEAHAERLLANAVHSTGAIYFPYSFDWALHGDRSDLMVAPWYSAMAQGQALSAFVRLHAVTGKTRYADAVEKIFNSFTVRRGAGTPWTTDVERGYLWFEEYAKHPHPDRAFNGHIFAIYGVYDYLRSRRSEVATALFQGAVTTVAAHLSNLRQPGWLSRYCLSHPGHAYTDYHTVHVAQLYQLFRMTGDATFAVHADRMLDDYPAAQLGGRGYLAAGSHQALRLDSGRRVVEVRSFRLPAAEAIAIGSRHRVRGSAGVWLRVDSGTAAGHWIRELHAKAFVKLSTDSHEFVPSRLVRFQAGTYVGFTFNRYGARETSKPFRLHAASHARSTRRTVMNGATYFLIADGVWSGRWMPAQPGVSLT</sequence>
<name>A0ABP6B1R0_9ACTN</name>
<keyword evidence="1" id="KW-0732">Signal</keyword>
<accession>A0ABP6B1R0</accession>
<protein>
    <recommendedName>
        <fullName evidence="2">D-glucuronyl C5-epimerase C-terminal domain-containing protein</fullName>
    </recommendedName>
</protein>
<organism evidence="3 4">
    <name type="scientific">Pilimelia columellifera subsp. columellifera</name>
    <dbReference type="NCBI Taxonomy" id="706583"/>
    <lineage>
        <taxon>Bacteria</taxon>
        <taxon>Bacillati</taxon>
        <taxon>Actinomycetota</taxon>
        <taxon>Actinomycetes</taxon>
        <taxon>Micromonosporales</taxon>
        <taxon>Micromonosporaceae</taxon>
        <taxon>Pilimelia</taxon>
    </lineage>
</organism>
<keyword evidence="4" id="KW-1185">Reference proteome</keyword>
<dbReference type="PANTHER" id="PTHR13174">
    <property type="entry name" value="D-GLUCURONYL C5-EPIMERASE"/>
    <property type="match status" value="1"/>
</dbReference>
<feature type="chain" id="PRO_5046302466" description="D-glucuronyl C5-epimerase C-terminal domain-containing protein" evidence="1">
    <location>
        <begin position="21"/>
        <end position="460"/>
    </location>
</feature>
<dbReference type="Proteomes" id="UP001499978">
    <property type="component" value="Unassembled WGS sequence"/>
</dbReference>
<reference evidence="4" key="1">
    <citation type="journal article" date="2019" name="Int. J. Syst. Evol. Microbiol.">
        <title>The Global Catalogue of Microorganisms (GCM) 10K type strain sequencing project: providing services to taxonomists for standard genome sequencing and annotation.</title>
        <authorList>
            <consortium name="The Broad Institute Genomics Platform"/>
            <consortium name="The Broad Institute Genome Sequencing Center for Infectious Disease"/>
            <person name="Wu L."/>
            <person name="Ma J."/>
        </authorList>
    </citation>
    <scope>NUCLEOTIDE SEQUENCE [LARGE SCALE GENOMIC DNA]</scope>
    <source>
        <strain evidence="4">JCM 3367</strain>
    </source>
</reference>
<dbReference type="PANTHER" id="PTHR13174:SF3">
    <property type="entry name" value="D-GLUCURONYL C5-EPIMERASE"/>
    <property type="match status" value="1"/>
</dbReference>
<proteinExistence type="predicted"/>
<evidence type="ECO:0000256" key="1">
    <source>
        <dbReference type="SAM" id="SignalP"/>
    </source>
</evidence>
<dbReference type="InterPro" id="IPR010598">
    <property type="entry name" value="C5-epim_C"/>
</dbReference>
<dbReference type="SUPFAM" id="SSF48208">
    <property type="entry name" value="Six-hairpin glycosidases"/>
    <property type="match status" value="1"/>
</dbReference>
<evidence type="ECO:0000313" key="3">
    <source>
        <dbReference type="EMBL" id="GAA2528170.1"/>
    </source>
</evidence>
<gene>
    <name evidence="3" type="ORF">GCM10010201_28930</name>
</gene>
<dbReference type="EMBL" id="BAAARY010000014">
    <property type="protein sequence ID" value="GAA2528170.1"/>
    <property type="molecule type" value="Genomic_DNA"/>
</dbReference>
<dbReference type="Pfam" id="PF06662">
    <property type="entry name" value="C5-epim_C"/>
    <property type="match status" value="1"/>
</dbReference>
<comment type="caution">
    <text evidence="3">The sequence shown here is derived from an EMBL/GenBank/DDBJ whole genome shotgun (WGS) entry which is preliminary data.</text>
</comment>
<dbReference type="InterPro" id="IPR008928">
    <property type="entry name" value="6-hairpin_glycosidase_sf"/>
</dbReference>
<dbReference type="InterPro" id="IPR039721">
    <property type="entry name" value="C5-epimerase"/>
</dbReference>
<evidence type="ECO:0000313" key="4">
    <source>
        <dbReference type="Proteomes" id="UP001499978"/>
    </source>
</evidence>
<feature type="signal peptide" evidence="1">
    <location>
        <begin position="1"/>
        <end position="20"/>
    </location>
</feature>
<feature type="domain" description="D-glucuronyl C5-epimerase C-terminal" evidence="2">
    <location>
        <begin position="120"/>
        <end position="294"/>
    </location>
</feature>
<evidence type="ECO:0000259" key="2">
    <source>
        <dbReference type="Pfam" id="PF06662"/>
    </source>
</evidence>